<evidence type="ECO:0000313" key="3">
    <source>
        <dbReference type="Proteomes" id="UP000680045"/>
    </source>
</evidence>
<accession>A0A941FFZ4</accession>
<proteinExistence type="predicted"/>
<sequence>MICEVVKYAFETLRGKFAVIDSAVFAAGILFLGDVFVPEAIDFSDYPMLHSVLVVFLGLF</sequence>
<dbReference type="AlphaFoldDB" id="A0A941FFZ4"/>
<name>A0A941FFZ4_9BACI</name>
<evidence type="ECO:0000313" key="2">
    <source>
        <dbReference type="EMBL" id="MBR8644083.1"/>
    </source>
</evidence>
<reference evidence="2" key="1">
    <citation type="submission" date="2021-04" db="EMBL/GenBank/DDBJ databases">
        <title>Whole genome sequencing of Enterococci isolates from hospitalized patients.</title>
        <authorList>
            <person name="Ogoti B.M."/>
            <person name="Onyambu F.G."/>
        </authorList>
    </citation>
    <scope>NUCLEOTIDE SEQUENCE</scope>
    <source>
        <strain evidence="2">242</strain>
    </source>
</reference>
<keyword evidence="1" id="KW-0472">Membrane</keyword>
<protein>
    <submittedName>
        <fullName evidence="2">Uncharacterized protein</fullName>
    </submittedName>
</protein>
<comment type="caution">
    <text evidence="2">The sequence shown here is derived from an EMBL/GenBank/DDBJ whole genome shotgun (WGS) entry which is preliminary data.</text>
</comment>
<evidence type="ECO:0000256" key="1">
    <source>
        <dbReference type="SAM" id="Phobius"/>
    </source>
</evidence>
<organism evidence="2 3">
    <name type="scientific">Peribacillus frigoritolerans</name>
    <dbReference type="NCBI Taxonomy" id="450367"/>
    <lineage>
        <taxon>Bacteria</taxon>
        <taxon>Bacillati</taxon>
        <taxon>Bacillota</taxon>
        <taxon>Bacilli</taxon>
        <taxon>Bacillales</taxon>
        <taxon>Bacillaceae</taxon>
        <taxon>Peribacillus</taxon>
    </lineage>
</organism>
<keyword evidence="1" id="KW-1133">Transmembrane helix</keyword>
<gene>
    <name evidence="2" type="ORF">KEH51_03440</name>
</gene>
<dbReference type="Proteomes" id="UP000680045">
    <property type="component" value="Unassembled WGS sequence"/>
</dbReference>
<feature type="transmembrane region" description="Helical" evidence="1">
    <location>
        <begin position="17"/>
        <end position="37"/>
    </location>
</feature>
<dbReference type="EMBL" id="JAGTPW010000004">
    <property type="protein sequence ID" value="MBR8644083.1"/>
    <property type="molecule type" value="Genomic_DNA"/>
</dbReference>
<keyword evidence="1" id="KW-0812">Transmembrane</keyword>